<proteinExistence type="predicted"/>
<sequence length="183" mass="19659">MLRAVPSASLKSGRETSSQSPPSRLSRYPPAVSRRQLRSSSSPRARRRQQQQRFAQVPQRRGHSTASSSLTASFSGSSCVVLNPACFGWTSLLVGPPLAVDAQVLWIATTGCGWDATLVFLHRGRAACERALASLVAGLRALAALLKSVLRALARFGYGYGAKVRDACAARLGDCLLHLRKAR</sequence>
<accession>A0ACB7TAG6</accession>
<keyword evidence="2" id="KW-1185">Reference proteome</keyword>
<reference evidence="1" key="1">
    <citation type="submission" date="2020-05" db="EMBL/GenBank/DDBJ databases">
        <title>Large-scale comparative analyses of tick genomes elucidate their genetic diversity and vector capacities.</title>
        <authorList>
            <person name="Jia N."/>
            <person name="Wang J."/>
            <person name="Shi W."/>
            <person name="Du L."/>
            <person name="Sun Y."/>
            <person name="Zhan W."/>
            <person name="Jiang J."/>
            <person name="Wang Q."/>
            <person name="Zhang B."/>
            <person name="Ji P."/>
            <person name="Sakyi L.B."/>
            <person name="Cui X."/>
            <person name="Yuan T."/>
            <person name="Jiang B."/>
            <person name="Yang W."/>
            <person name="Lam T.T.-Y."/>
            <person name="Chang Q."/>
            <person name="Ding S."/>
            <person name="Wang X."/>
            <person name="Zhu J."/>
            <person name="Ruan X."/>
            <person name="Zhao L."/>
            <person name="Wei J."/>
            <person name="Que T."/>
            <person name="Du C."/>
            <person name="Cheng J."/>
            <person name="Dai P."/>
            <person name="Han X."/>
            <person name="Huang E."/>
            <person name="Gao Y."/>
            <person name="Liu J."/>
            <person name="Shao H."/>
            <person name="Ye R."/>
            <person name="Li L."/>
            <person name="Wei W."/>
            <person name="Wang X."/>
            <person name="Wang C."/>
            <person name="Yang T."/>
            <person name="Huo Q."/>
            <person name="Li W."/>
            <person name="Guo W."/>
            <person name="Chen H."/>
            <person name="Zhou L."/>
            <person name="Ni X."/>
            <person name="Tian J."/>
            <person name="Zhou Y."/>
            <person name="Sheng Y."/>
            <person name="Liu T."/>
            <person name="Pan Y."/>
            <person name="Xia L."/>
            <person name="Li J."/>
            <person name="Zhao F."/>
            <person name="Cao W."/>
        </authorList>
    </citation>
    <scope>NUCLEOTIDE SEQUENCE</scope>
    <source>
        <strain evidence="1">Hyas-2018</strain>
    </source>
</reference>
<dbReference type="Proteomes" id="UP000821845">
    <property type="component" value="Chromosome 1"/>
</dbReference>
<name>A0ACB7TAG6_HYAAI</name>
<organism evidence="1 2">
    <name type="scientific">Hyalomma asiaticum</name>
    <name type="common">Tick</name>
    <dbReference type="NCBI Taxonomy" id="266040"/>
    <lineage>
        <taxon>Eukaryota</taxon>
        <taxon>Metazoa</taxon>
        <taxon>Ecdysozoa</taxon>
        <taxon>Arthropoda</taxon>
        <taxon>Chelicerata</taxon>
        <taxon>Arachnida</taxon>
        <taxon>Acari</taxon>
        <taxon>Parasitiformes</taxon>
        <taxon>Ixodida</taxon>
        <taxon>Ixodoidea</taxon>
        <taxon>Ixodidae</taxon>
        <taxon>Hyalomminae</taxon>
        <taxon>Hyalomma</taxon>
    </lineage>
</organism>
<dbReference type="EMBL" id="CM023481">
    <property type="protein sequence ID" value="KAH6944000.1"/>
    <property type="molecule type" value="Genomic_DNA"/>
</dbReference>
<evidence type="ECO:0000313" key="2">
    <source>
        <dbReference type="Proteomes" id="UP000821845"/>
    </source>
</evidence>
<protein>
    <submittedName>
        <fullName evidence="1">Uncharacterized protein</fullName>
    </submittedName>
</protein>
<comment type="caution">
    <text evidence="1">The sequence shown here is derived from an EMBL/GenBank/DDBJ whole genome shotgun (WGS) entry which is preliminary data.</text>
</comment>
<gene>
    <name evidence="1" type="ORF">HPB50_001156</name>
</gene>
<evidence type="ECO:0000313" key="1">
    <source>
        <dbReference type="EMBL" id="KAH6944000.1"/>
    </source>
</evidence>